<evidence type="ECO:0000313" key="12">
    <source>
        <dbReference type="EMBL" id="OAY54839.1"/>
    </source>
</evidence>
<sequence>MTPSISEFLSSNNFSHHNFATLTALILLILIFIAFLSILIISIIFFIIYMLLNHIRHLSPNANLSNDLEFGWIFNRFRFIYNHNFQSRETFDETSTKKNKSIQIIDCLLPSIKYGGEEMKSKYEDCAICLEDYIKGDLCRIFPMCKHIFHSNCIDAWLENNSTCPICRECIFST</sequence>
<dbReference type="Proteomes" id="UP000091857">
    <property type="component" value="Chromosome 3"/>
</dbReference>
<evidence type="ECO:0000256" key="9">
    <source>
        <dbReference type="PROSITE-ProRule" id="PRU00175"/>
    </source>
</evidence>
<feature type="domain" description="RING-type" evidence="11">
    <location>
        <begin position="126"/>
        <end position="168"/>
    </location>
</feature>
<keyword evidence="5" id="KW-0862">Zinc</keyword>
<evidence type="ECO:0000313" key="13">
    <source>
        <dbReference type="Proteomes" id="UP000091857"/>
    </source>
</evidence>
<name>A0A2C9W699_MANES</name>
<dbReference type="OMA" id="ICRECIF"/>
<dbReference type="EMBL" id="CM004389">
    <property type="protein sequence ID" value="OAY54839.1"/>
    <property type="molecule type" value="Genomic_DNA"/>
</dbReference>
<keyword evidence="6 10" id="KW-1133">Transmembrane helix</keyword>
<comment type="subcellular location">
    <subcellularLocation>
        <location evidence="1">Membrane</location>
    </subcellularLocation>
</comment>
<dbReference type="AlphaFoldDB" id="A0A2C9W699"/>
<gene>
    <name evidence="12" type="ORF">MANES_03G106016v8</name>
</gene>
<protein>
    <recommendedName>
        <fullName evidence="11">RING-type domain-containing protein</fullName>
    </recommendedName>
</protein>
<evidence type="ECO:0000256" key="5">
    <source>
        <dbReference type="ARBA" id="ARBA00022833"/>
    </source>
</evidence>
<keyword evidence="2 10" id="KW-0812">Transmembrane</keyword>
<keyword evidence="4 9" id="KW-0863">Zinc-finger</keyword>
<evidence type="ECO:0000256" key="2">
    <source>
        <dbReference type="ARBA" id="ARBA00022692"/>
    </source>
</evidence>
<keyword evidence="7 10" id="KW-0472">Membrane</keyword>
<evidence type="ECO:0000256" key="6">
    <source>
        <dbReference type="ARBA" id="ARBA00022989"/>
    </source>
</evidence>
<dbReference type="SUPFAM" id="SSF57850">
    <property type="entry name" value="RING/U-box"/>
    <property type="match status" value="1"/>
</dbReference>
<dbReference type="GO" id="GO:0008270">
    <property type="term" value="F:zinc ion binding"/>
    <property type="evidence" value="ECO:0007669"/>
    <property type="project" value="UniProtKB-KW"/>
</dbReference>
<feature type="transmembrane region" description="Helical" evidence="10">
    <location>
        <begin position="20"/>
        <end position="52"/>
    </location>
</feature>
<dbReference type="PANTHER" id="PTHR46539">
    <property type="entry name" value="E3 UBIQUITIN-PROTEIN LIGASE ATL42"/>
    <property type="match status" value="1"/>
</dbReference>
<evidence type="ECO:0000259" key="11">
    <source>
        <dbReference type="PROSITE" id="PS50089"/>
    </source>
</evidence>
<dbReference type="Gramene" id="Manes.03G106016.1.v8.1">
    <property type="protein sequence ID" value="Manes.03G106016.1.v8.1.CDS.1"/>
    <property type="gene ID" value="Manes.03G106016.v8.1"/>
</dbReference>
<proteinExistence type="inferred from homology"/>
<dbReference type="InterPro" id="IPR001841">
    <property type="entry name" value="Znf_RING"/>
</dbReference>
<keyword evidence="13" id="KW-1185">Reference proteome</keyword>
<accession>A0A2C9W699</accession>
<dbReference type="PROSITE" id="PS50089">
    <property type="entry name" value="ZF_RING_2"/>
    <property type="match status" value="1"/>
</dbReference>
<comment type="caution">
    <text evidence="12">The sequence shown here is derived from an EMBL/GenBank/DDBJ whole genome shotgun (WGS) entry which is preliminary data.</text>
</comment>
<comment type="similarity">
    <text evidence="8">Belongs to the RING-type zinc finger family. ATL subfamily.</text>
</comment>
<dbReference type="PANTHER" id="PTHR46539:SF1">
    <property type="entry name" value="E3 UBIQUITIN-PROTEIN LIGASE ATL42"/>
    <property type="match status" value="1"/>
</dbReference>
<dbReference type="SMART" id="SM00184">
    <property type="entry name" value="RING"/>
    <property type="match status" value="1"/>
</dbReference>
<dbReference type="GO" id="GO:0061630">
    <property type="term" value="F:ubiquitin protein ligase activity"/>
    <property type="evidence" value="ECO:0000318"/>
    <property type="project" value="GO_Central"/>
</dbReference>
<reference evidence="13" key="1">
    <citation type="journal article" date="2016" name="Nat. Biotechnol.">
        <title>Sequencing wild and cultivated cassava and related species reveals extensive interspecific hybridization and genetic diversity.</title>
        <authorList>
            <person name="Bredeson J.V."/>
            <person name="Lyons J.B."/>
            <person name="Prochnik S.E."/>
            <person name="Wu G.A."/>
            <person name="Ha C.M."/>
            <person name="Edsinger-Gonzales E."/>
            <person name="Grimwood J."/>
            <person name="Schmutz J."/>
            <person name="Rabbi I.Y."/>
            <person name="Egesi C."/>
            <person name="Nauluvula P."/>
            <person name="Lebot V."/>
            <person name="Ndunguru J."/>
            <person name="Mkamilo G."/>
            <person name="Bart R.S."/>
            <person name="Setter T.L."/>
            <person name="Gleadow R.M."/>
            <person name="Kulakow P."/>
            <person name="Ferguson M.E."/>
            <person name="Rounsley S."/>
            <person name="Rokhsar D.S."/>
        </authorList>
    </citation>
    <scope>NUCLEOTIDE SEQUENCE [LARGE SCALE GENOMIC DNA]</scope>
    <source>
        <strain evidence="13">cv. AM560-2</strain>
    </source>
</reference>
<dbReference type="GO" id="GO:0016020">
    <property type="term" value="C:membrane"/>
    <property type="evidence" value="ECO:0007669"/>
    <property type="project" value="UniProtKB-SubCell"/>
</dbReference>
<evidence type="ECO:0000256" key="8">
    <source>
        <dbReference type="ARBA" id="ARBA00024209"/>
    </source>
</evidence>
<dbReference type="Pfam" id="PF13639">
    <property type="entry name" value="zf-RING_2"/>
    <property type="match status" value="1"/>
</dbReference>
<dbReference type="InterPro" id="IPR013083">
    <property type="entry name" value="Znf_RING/FYVE/PHD"/>
</dbReference>
<dbReference type="Gene3D" id="3.30.40.10">
    <property type="entry name" value="Zinc/RING finger domain, C3HC4 (zinc finger)"/>
    <property type="match status" value="1"/>
</dbReference>
<keyword evidence="3" id="KW-0479">Metal-binding</keyword>
<organism evidence="12 13">
    <name type="scientific">Manihot esculenta</name>
    <name type="common">Cassava</name>
    <name type="synonym">Jatropha manihot</name>
    <dbReference type="NCBI Taxonomy" id="3983"/>
    <lineage>
        <taxon>Eukaryota</taxon>
        <taxon>Viridiplantae</taxon>
        <taxon>Streptophyta</taxon>
        <taxon>Embryophyta</taxon>
        <taxon>Tracheophyta</taxon>
        <taxon>Spermatophyta</taxon>
        <taxon>Magnoliopsida</taxon>
        <taxon>eudicotyledons</taxon>
        <taxon>Gunneridae</taxon>
        <taxon>Pentapetalae</taxon>
        <taxon>rosids</taxon>
        <taxon>fabids</taxon>
        <taxon>Malpighiales</taxon>
        <taxon>Euphorbiaceae</taxon>
        <taxon>Crotonoideae</taxon>
        <taxon>Manihoteae</taxon>
        <taxon>Manihot</taxon>
    </lineage>
</organism>
<evidence type="ECO:0000256" key="1">
    <source>
        <dbReference type="ARBA" id="ARBA00004370"/>
    </source>
</evidence>
<evidence type="ECO:0000256" key="3">
    <source>
        <dbReference type="ARBA" id="ARBA00022723"/>
    </source>
</evidence>
<evidence type="ECO:0000256" key="4">
    <source>
        <dbReference type="ARBA" id="ARBA00022771"/>
    </source>
</evidence>
<evidence type="ECO:0000256" key="7">
    <source>
        <dbReference type="ARBA" id="ARBA00023136"/>
    </source>
</evidence>
<evidence type="ECO:0000256" key="10">
    <source>
        <dbReference type="SAM" id="Phobius"/>
    </source>
</evidence>